<gene>
    <name evidence="2" type="ORF">IBL28_03455</name>
</gene>
<evidence type="ECO:0000313" key="3">
    <source>
        <dbReference type="Proteomes" id="UP000653730"/>
    </source>
</evidence>
<comment type="caution">
    <text evidence="2">The sequence shown here is derived from an EMBL/GenBank/DDBJ whole genome shotgun (WGS) entry which is preliminary data.</text>
</comment>
<dbReference type="Gene3D" id="2.40.128.490">
    <property type="entry name" value="Uncharacterised protein PF14869, DUF4488"/>
    <property type="match status" value="1"/>
</dbReference>
<sequence length="247" mass="27884">MRHTWILLFSLFFFATTTAQDVEGAWKLTHKNGTEVQDTEYIKIYQDGYFAFGGKRLEGNEFTDTGGGEYHLEGNHYAEIPDFYTSNPDRIGKKLAYAADINGDHMTIKRKDNGDTETWARIPNQKNDLTGNWVITGRANPEGEVHQMTPGDRRTIKILSGGRFQWVAFNSATKEFHGTGGGTYTAENGKYTENITFFSRDNNRVGASLGFNYEVKDGKWHHSGKSSKGDPIYEIWSKYSEAYTGGK</sequence>
<keyword evidence="3" id="KW-1185">Reference proteome</keyword>
<feature type="signal peptide" evidence="1">
    <location>
        <begin position="1"/>
        <end position="19"/>
    </location>
</feature>
<evidence type="ECO:0008006" key="4">
    <source>
        <dbReference type="Google" id="ProtNLM"/>
    </source>
</evidence>
<protein>
    <recommendedName>
        <fullName evidence="4">Membrane or secreted protein</fullName>
    </recommendedName>
</protein>
<accession>A0A926Q2T3</accession>
<organism evidence="2 3">
    <name type="scientific">Sinomicrobium weinanense</name>
    <dbReference type="NCBI Taxonomy" id="2842200"/>
    <lineage>
        <taxon>Bacteria</taxon>
        <taxon>Pseudomonadati</taxon>
        <taxon>Bacteroidota</taxon>
        <taxon>Flavobacteriia</taxon>
        <taxon>Flavobacteriales</taxon>
        <taxon>Flavobacteriaceae</taxon>
        <taxon>Sinomicrobium</taxon>
    </lineage>
</organism>
<dbReference type="AlphaFoldDB" id="A0A926Q2T3"/>
<reference evidence="2 3" key="1">
    <citation type="submission" date="2020-09" db="EMBL/GenBank/DDBJ databases">
        <title>Sinomicrobium weinanense sp. nov., a halophilic bacteria isolated from saline-alkali soil.</title>
        <authorList>
            <person name="Wu P."/>
            <person name="Ren H."/>
            <person name="Mei Y."/>
            <person name="Liang Y."/>
            <person name="Chen Z."/>
        </authorList>
    </citation>
    <scope>NUCLEOTIDE SEQUENCE [LARGE SCALE GENOMIC DNA]</scope>
    <source>
        <strain evidence="2 3">FJxs</strain>
    </source>
</reference>
<evidence type="ECO:0000256" key="1">
    <source>
        <dbReference type="SAM" id="SignalP"/>
    </source>
</evidence>
<keyword evidence="1" id="KW-0732">Signal</keyword>
<name>A0A926Q2T3_9FLAO</name>
<dbReference type="EMBL" id="JACVDC010000005">
    <property type="protein sequence ID" value="MBC9795010.1"/>
    <property type="molecule type" value="Genomic_DNA"/>
</dbReference>
<evidence type="ECO:0000313" key="2">
    <source>
        <dbReference type="EMBL" id="MBC9795010.1"/>
    </source>
</evidence>
<dbReference type="RefSeq" id="WP_187964160.1">
    <property type="nucleotide sequence ID" value="NZ_JACVDC010000005.1"/>
</dbReference>
<feature type="chain" id="PRO_5037387964" description="Membrane or secreted protein" evidence="1">
    <location>
        <begin position="20"/>
        <end position="247"/>
    </location>
</feature>
<dbReference type="Proteomes" id="UP000653730">
    <property type="component" value="Unassembled WGS sequence"/>
</dbReference>
<proteinExistence type="predicted"/>